<dbReference type="GO" id="GO:0005975">
    <property type="term" value="P:carbohydrate metabolic process"/>
    <property type="evidence" value="ECO:0007669"/>
    <property type="project" value="InterPro"/>
</dbReference>
<dbReference type="InterPro" id="IPR017853">
    <property type="entry name" value="GH"/>
</dbReference>
<comment type="similarity">
    <text evidence="2 5">Belongs to the glycosyl hydrolase 17 family.</text>
</comment>
<comment type="similarity">
    <text evidence="1">Belongs to the ARG7 family.</text>
</comment>
<accession>A0A6V7NF73</accession>
<evidence type="ECO:0000256" key="2">
    <source>
        <dbReference type="ARBA" id="ARBA00008773"/>
    </source>
</evidence>
<protein>
    <recommendedName>
        <fullName evidence="7">WIYLD domain-containing protein</fullName>
    </recommendedName>
</protein>
<feature type="region of interest" description="Disordered" evidence="6">
    <location>
        <begin position="87"/>
        <end position="124"/>
    </location>
</feature>
<dbReference type="SUPFAM" id="SSF51445">
    <property type="entry name" value="(Trans)glycosidases"/>
    <property type="match status" value="1"/>
</dbReference>
<evidence type="ECO:0000313" key="8">
    <source>
        <dbReference type="EMBL" id="CAD1817235.1"/>
    </source>
</evidence>
<dbReference type="InterPro" id="IPR003676">
    <property type="entry name" value="SAUR_fam"/>
</dbReference>
<dbReference type="InterPro" id="IPR043017">
    <property type="entry name" value="WIYLD_dom_sf"/>
</dbReference>
<dbReference type="Pfam" id="PF10440">
    <property type="entry name" value="WIYLD"/>
    <property type="match status" value="1"/>
</dbReference>
<dbReference type="PANTHER" id="PTHR34271">
    <property type="entry name" value="NUCLEOLAR HISTONE METHYLTRANSFERASE-RELATED PROTEIN"/>
    <property type="match status" value="1"/>
</dbReference>
<dbReference type="Pfam" id="PF00332">
    <property type="entry name" value="Glyco_hydro_17"/>
    <property type="match status" value="1"/>
</dbReference>
<evidence type="ECO:0000259" key="7">
    <source>
        <dbReference type="Pfam" id="PF10440"/>
    </source>
</evidence>
<dbReference type="GO" id="GO:0009733">
    <property type="term" value="P:response to auxin"/>
    <property type="evidence" value="ECO:0007669"/>
    <property type="project" value="InterPro"/>
</dbReference>
<keyword evidence="3" id="KW-0378">Hydrolase</keyword>
<evidence type="ECO:0000256" key="3">
    <source>
        <dbReference type="ARBA" id="ARBA00022801"/>
    </source>
</evidence>
<dbReference type="InterPro" id="IPR000490">
    <property type="entry name" value="Glyco_hydro_17"/>
</dbReference>
<feature type="domain" description="WIYLD" evidence="7">
    <location>
        <begin position="20"/>
        <end position="79"/>
    </location>
</feature>
<organism evidence="8">
    <name type="scientific">Ananas comosus var. bracteatus</name>
    <name type="common">red pineapple</name>
    <dbReference type="NCBI Taxonomy" id="296719"/>
    <lineage>
        <taxon>Eukaryota</taxon>
        <taxon>Viridiplantae</taxon>
        <taxon>Streptophyta</taxon>
        <taxon>Embryophyta</taxon>
        <taxon>Tracheophyta</taxon>
        <taxon>Spermatophyta</taxon>
        <taxon>Magnoliopsida</taxon>
        <taxon>Liliopsida</taxon>
        <taxon>Poales</taxon>
        <taxon>Bromeliaceae</taxon>
        <taxon>Bromelioideae</taxon>
        <taxon>Ananas</taxon>
    </lineage>
</organism>
<gene>
    <name evidence="8" type="ORF">CB5_LOCUS446</name>
</gene>
<keyword evidence="4" id="KW-0326">Glycosidase</keyword>
<feature type="compositionally biased region" description="Acidic residues" evidence="6">
    <location>
        <begin position="156"/>
        <end position="165"/>
    </location>
</feature>
<dbReference type="AlphaFoldDB" id="A0A6V7NF73"/>
<dbReference type="GO" id="GO:0004553">
    <property type="term" value="F:hydrolase activity, hydrolyzing O-glycosyl compounds"/>
    <property type="evidence" value="ECO:0007669"/>
    <property type="project" value="InterPro"/>
</dbReference>
<dbReference type="Pfam" id="PF02519">
    <property type="entry name" value="Auxin_inducible"/>
    <property type="match status" value="1"/>
</dbReference>
<reference evidence="8" key="1">
    <citation type="submission" date="2020-07" db="EMBL/GenBank/DDBJ databases">
        <authorList>
            <person name="Lin J."/>
        </authorList>
    </citation>
    <scope>NUCLEOTIDE SEQUENCE</scope>
</reference>
<evidence type="ECO:0000256" key="4">
    <source>
        <dbReference type="ARBA" id="ARBA00023295"/>
    </source>
</evidence>
<evidence type="ECO:0000256" key="5">
    <source>
        <dbReference type="RuleBase" id="RU004335"/>
    </source>
</evidence>
<dbReference type="InterPro" id="IPR018848">
    <property type="entry name" value="WIYLD_domain"/>
</dbReference>
<feature type="region of interest" description="Disordered" evidence="6">
    <location>
        <begin position="148"/>
        <end position="206"/>
    </location>
</feature>
<dbReference type="EMBL" id="LR862129">
    <property type="protein sequence ID" value="CAD1817235.1"/>
    <property type="molecule type" value="Genomic_DNA"/>
</dbReference>
<feature type="compositionally biased region" description="Basic and acidic residues" evidence="6">
    <location>
        <begin position="185"/>
        <end position="204"/>
    </location>
</feature>
<name>A0A6V7NF73_ANACO</name>
<dbReference type="PANTHER" id="PTHR34271:SF1">
    <property type="entry name" value="NUCLEOLAR HISTONE METHYLTRANSFERASE-RELATED PROTEIN"/>
    <property type="match status" value="1"/>
</dbReference>
<evidence type="ECO:0000256" key="1">
    <source>
        <dbReference type="ARBA" id="ARBA00006974"/>
    </source>
</evidence>
<evidence type="ECO:0000256" key="6">
    <source>
        <dbReference type="SAM" id="MobiDB-lite"/>
    </source>
</evidence>
<dbReference type="Gene3D" id="1.10.8.850">
    <property type="entry name" value="Histone-lysine N methyltransferase , C-terminal domain-like"/>
    <property type="match status" value="1"/>
</dbReference>
<dbReference type="Gene3D" id="3.20.20.80">
    <property type="entry name" value="Glycosidases"/>
    <property type="match status" value="1"/>
</dbReference>
<proteinExistence type="inferred from homology"/>
<sequence>MQNLTTLEGTDWTMPKARAKKVGLKRIDAAIDALVPLGFSREVVCKTIKNLLKVYGEDGWVFIEEACYKTVIEAILEEQVEETRMEEVKANDGTVSEEADNPAVETGETSRQPDTPPVGEVTEQATLNPVMTVNQSCNSTILSRPRRPPCYGWISESDDEEEDSLSEPPNLRKLPPENIENFGSPHREGKRPTRWDVRPTDAKEKKKKSSLSLSTFLYKPGIRVVVALPNELLAAATSRPGYALGWVQRNVAAYDPAIQIAAVAEDNEMFASPRSSLIALLVPAMTNVHAALARLGLDGAMKVSCPIALTALRASYPHSAGAFPNDLAERVMRPMLDLLRHTGSHLMVNAYTFFAYSADAAALISLDYAAIRPDTGLVIAHQQRLEEPKFDADSAVDEHLDVVPRGLHPIYVDKSRRRYLVSSDLIDHPLFRVLIERSDGGEGMSSAVIIVREVVLLEYLLRMLRNVGVHPELTPDDLVDFFTFDLATAPTSNSLLRFQRNRSCATHHAHQLFDEMPKMYFFFDGELNLRPTQVRSGLCRLSASGSSSIPTLGMSLSLQAP</sequence>